<dbReference type="STRING" id="46914.JP75_06350"/>
<dbReference type="InterPro" id="IPR052163">
    <property type="entry name" value="DGC-Regulatory_Protein"/>
</dbReference>
<dbReference type="GO" id="GO:0003824">
    <property type="term" value="F:catalytic activity"/>
    <property type="evidence" value="ECO:0007669"/>
    <property type="project" value="UniProtKB-ARBA"/>
</dbReference>
<dbReference type="SUPFAM" id="SSF55073">
    <property type="entry name" value="Nucleotide cyclase"/>
    <property type="match status" value="1"/>
</dbReference>
<dbReference type="PANTHER" id="PTHR46663:SF2">
    <property type="entry name" value="GGDEF DOMAIN-CONTAINING PROTEIN"/>
    <property type="match status" value="1"/>
</dbReference>
<evidence type="ECO:0000259" key="2">
    <source>
        <dbReference type="PROSITE" id="PS50887"/>
    </source>
</evidence>
<proteinExistence type="predicted"/>
<dbReference type="InterPro" id="IPR000160">
    <property type="entry name" value="GGDEF_dom"/>
</dbReference>
<feature type="transmembrane region" description="Helical" evidence="1">
    <location>
        <begin position="260"/>
        <end position="283"/>
    </location>
</feature>
<dbReference type="InterPro" id="IPR029787">
    <property type="entry name" value="Nucleotide_cyclase"/>
</dbReference>
<reference evidence="3 4" key="1">
    <citation type="submission" date="2014-08" db="EMBL/GenBank/DDBJ databases">
        <authorList>
            <person name="Hassan Y.I."/>
            <person name="Lepp D."/>
            <person name="Zhou T."/>
        </authorList>
    </citation>
    <scope>NUCLEOTIDE SEQUENCE [LARGE SCALE GENOMIC DNA]</scope>
    <source>
        <strain evidence="3 4">IFO13584</strain>
    </source>
</reference>
<comment type="caution">
    <text evidence="3">The sequence shown here is derived from an EMBL/GenBank/DDBJ whole genome shotgun (WGS) entry which is preliminary data.</text>
</comment>
<dbReference type="InterPro" id="IPR007892">
    <property type="entry name" value="CHASE4"/>
</dbReference>
<dbReference type="Pfam" id="PF05228">
    <property type="entry name" value="CHASE4"/>
    <property type="match status" value="1"/>
</dbReference>
<dbReference type="NCBIfam" id="TIGR00254">
    <property type="entry name" value="GGDEF"/>
    <property type="match status" value="1"/>
</dbReference>
<dbReference type="AlphaFoldDB" id="A0A087M554"/>
<dbReference type="PROSITE" id="PS50887">
    <property type="entry name" value="GGDEF"/>
    <property type="match status" value="1"/>
</dbReference>
<sequence>MQLRDTTHFTTRFLLPIVVVTGITILALAGFLAWSAQRIDADALAREKLLLERALQEQKSQMYIAQEELAVWDEAVTALDTGDVQWLVDNLGVYAFDFYGHNRSFVLDSALKPIVAVSDGGQVPAKSSADAIEKLAPFFAHLRSLDAQAAISAYNAGVSDTLPQAIDFTLFEGQPALVAVTPVLSYSGENAPTVGKEGFYISVGLLGDELATYFGDQYRIDQPIFLDAKPQTDASLPILNAQGQTLAWLTWQPEHPGARLVGAAMPALLAALVIGIIIVGLLLRSLRSALFQLQAEREEAHHRAQHDPLTGLGNRALFRGRLGELLQHTPECSPRFAVLELDLDKFKQVNDTLGHQAGDEMLVEVGTRIKSLLRPEDTLIRLGGDEFAIIQPNIADHREPQALAQAIIDALTQPVSLAAGTATIGVSIGIATAPDMARSEADLIRFADDALYRAKNGGRNRYCLYSAAPANEPARVDTQLRDAFAARRASA</sequence>
<dbReference type="OrthoDB" id="9814202at2"/>
<dbReference type="Pfam" id="PF00990">
    <property type="entry name" value="GGDEF"/>
    <property type="match status" value="1"/>
</dbReference>
<dbReference type="InterPro" id="IPR043128">
    <property type="entry name" value="Rev_trsase/Diguanyl_cyclase"/>
</dbReference>
<dbReference type="CDD" id="cd01949">
    <property type="entry name" value="GGDEF"/>
    <property type="match status" value="1"/>
</dbReference>
<evidence type="ECO:0000256" key="1">
    <source>
        <dbReference type="SAM" id="Phobius"/>
    </source>
</evidence>
<dbReference type="SMART" id="SM00267">
    <property type="entry name" value="GGDEF"/>
    <property type="match status" value="1"/>
</dbReference>
<gene>
    <name evidence="3" type="ORF">JP75_06350</name>
</gene>
<keyword evidence="1" id="KW-0472">Membrane</keyword>
<name>A0A087M554_9HYPH</name>
<accession>A0A087M554</accession>
<dbReference type="PANTHER" id="PTHR46663">
    <property type="entry name" value="DIGUANYLATE CYCLASE DGCT-RELATED"/>
    <property type="match status" value="1"/>
</dbReference>
<dbReference type="Gene3D" id="3.30.70.270">
    <property type="match status" value="1"/>
</dbReference>
<keyword evidence="1" id="KW-0812">Transmembrane</keyword>
<evidence type="ECO:0000313" key="4">
    <source>
        <dbReference type="Proteomes" id="UP000028981"/>
    </source>
</evidence>
<keyword evidence="4" id="KW-1185">Reference proteome</keyword>
<dbReference type="EMBL" id="JQGC01000004">
    <property type="protein sequence ID" value="KFL32007.1"/>
    <property type="molecule type" value="Genomic_DNA"/>
</dbReference>
<dbReference type="Proteomes" id="UP000028981">
    <property type="component" value="Unassembled WGS sequence"/>
</dbReference>
<protein>
    <recommendedName>
        <fullName evidence="2">GGDEF domain-containing protein</fullName>
    </recommendedName>
</protein>
<dbReference type="FunFam" id="3.30.70.270:FF:000001">
    <property type="entry name" value="Diguanylate cyclase domain protein"/>
    <property type="match status" value="1"/>
</dbReference>
<evidence type="ECO:0000313" key="3">
    <source>
        <dbReference type="EMBL" id="KFL32007.1"/>
    </source>
</evidence>
<feature type="domain" description="GGDEF" evidence="2">
    <location>
        <begin position="334"/>
        <end position="467"/>
    </location>
</feature>
<organism evidence="3 4">
    <name type="scientific">Devosia riboflavina</name>
    <dbReference type="NCBI Taxonomy" id="46914"/>
    <lineage>
        <taxon>Bacteria</taxon>
        <taxon>Pseudomonadati</taxon>
        <taxon>Pseudomonadota</taxon>
        <taxon>Alphaproteobacteria</taxon>
        <taxon>Hyphomicrobiales</taxon>
        <taxon>Devosiaceae</taxon>
        <taxon>Devosia</taxon>
    </lineage>
</organism>
<dbReference type="RefSeq" id="WP_035080569.1">
    <property type="nucleotide sequence ID" value="NZ_JQGC01000004.1"/>
</dbReference>
<keyword evidence="1" id="KW-1133">Transmembrane helix</keyword>
<feature type="transmembrane region" description="Helical" evidence="1">
    <location>
        <begin position="12"/>
        <end position="34"/>
    </location>
</feature>